<dbReference type="SUPFAM" id="SSF52743">
    <property type="entry name" value="Subtilisin-like"/>
    <property type="match status" value="1"/>
</dbReference>
<protein>
    <submittedName>
        <fullName evidence="9">Subtilisin</fullName>
        <ecNumber evidence="9">3.4.-.-</ecNumber>
    </submittedName>
</protein>
<name>M2AVA3_9BACT</name>
<keyword evidence="2 5" id="KW-0645">Protease</keyword>
<dbReference type="PRINTS" id="PR00723">
    <property type="entry name" value="SUBTILISIN"/>
</dbReference>
<dbReference type="PROSITE" id="PS00137">
    <property type="entry name" value="SUBTILASE_HIS"/>
    <property type="match status" value="1"/>
</dbReference>
<evidence type="ECO:0000256" key="4">
    <source>
        <dbReference type="ARBA" id="ARBA00022825"/>
    </source>
</evidence>
<feature type="compositionally biased region" description="Polar residues" evidence="7">
    <location>
        <begin position="101"/>
        <end position="121"/>
    </location>
</feature>
<dbReference type="InterPro" id="IPR015500">
    <property type="entry name" value="Peptidase_S8_subtilisin-rel"/>
</dbReference>
<dbReference type="EMBL" id="ANMO01000118">
    <property type="protein sequence ID" value="EMB16647.1"/>
    <property type="molecule type" value="Genomic_DNA"/>
</dbReference>
<dbReference type="GO" id="GO:0004252">
    <property type="term" value="F:serine-type endopeptidase activity"/>
    <property type="evidence" value="ECO:0007669"/>
    <property type="project" value="UniProtKB-UniRule"/>
</dbReference>
<sequence>MSNPSHSPSNPNATDSDTLELPSPAIQPCEERLALSASLMGAWLAEWADPTQPLPACSADVQPIPLAESAAPASIPVAPAITPITDATAADAFAAGPLLPGTSNSDLPTQSDANPATNGASGLNFDSLVDGQSSGSLFDQAQSLREDGGVLADDTDSDALDGSGQTIAVIDSGIAYDHIALGGGYGPGYRVVGGYDFAENDDNPYDDAPAGYHGSHVAGILGGDGYLDSGEAFQGLAPGADLVGLRVFDDAGNGNLQWIESALQWVIENHDTFENPITTVNMSLGTELTDANRFDAMAMLEDELQTLYENNIMVFAAAGNSYATMDHQNADALMYPASSQYVVGVGSVDPNNMLSDFSQREDGILTTGGQAVRSSVPEHVYGADGFANDYALLSGTSMASPQIAGASALVRQAMTDAGMSPTVDSILARLNDTADQHTDPVTGIQYKTLNLEAALAFSVSEPNPTPTPEPTPAPNPTPSPTPTPEPTPEPSPTPTPDPTPPASSLVSDYQGTSGSDEVVLDLRGLTSSVGGGINGETLLSDSSGNYTLDMTEPIVIDGGAGGDVLRIMGSAEAESLLLRPPSSEDGVSRLTFLGGVIEIRGFENISFVGGGGLDHATMYDSTGDDVLNASSQTARMSGVGFEFRVDNVPKLFAHATSGGEDSAHLNDSAGDDRLVIRPQFSSLRSDTQTQAVFGFERVYAYAEAGGHDSADLGDSAADDVMSISHTQATISSSGYRATAIGFDDVTAKASAGGDDTVRIYVTQPGGTWHTTDSLTQWNGSDGTSRIARGFEHSETFERFETSGQSIAAESTDAPQPSGEAPSSDQIASAANAAPQPLANPFDEEAHRDALRRMFEVL</sequence>
<dbReference type="PATRIC" id="fig|1263867.3.peg.2753"/>
<organism evidence="9 10">
    <name type="scientific">Rhodopirellula europaea 6C</name>
    <dbReference type="NCBI Taxonomy" id="1263867"/>
    <lineage>
        <taxon>Bacteria</taxon>
        <taxon>Pseudomonadati</taxon>
        <taxon>Planctomycetota</taxon>
        <taxon>Planctomycetia</taxon>
        <taxon>Pirellulales</taxon>
        <taxon>Pirellulaceae</taxon>
        <taxon>Rhodopirellula</taxon>
    </lineage>
</organism>
<keyword evidence="10" id="KW-1185">Reference proteome</keyword>
<evidence type="ECO:0000256" key="3">
    <source>
        <dbReference type="ARBA" id="ARBA00022801"/>
    </source>
</evidence>
<keyword evidence="3 5" id="KW-0378">Hydrolase</keyword>
<dbReference type="GO" id="GO:0006508">
    <property type="term" value="P:proteolysis"/>
    <property type="evidence" value="ECO:0007669"/>
    <property type="project" value="UniProtKB-KW"/>
</dbReference>
<dbReference type="AlphaFoldDB" id="M2AVA3"/>
<feature type="active site" description="Charge relay system" evidence="5">
    <location>
        <position position="171"/>
    </location>
</feature>
<dbReference type="EC" id="3.4.-.-" evidence="9"/>
<evidence type="ECO:0000256" key="6">
    <source>
        <dbReference type="RuleBase" id="RU003355"/>
    </source>
</evidence>
<feature type="region of interest" description="Disordered" evidence="7">
    <location>
        <begin position="101"/>
        <end position="125"/>
    </location>
</feature>
<reference evidence="9" key="2">
    <citation type="journal article" date="2013" name="Mar. Genomics">
        <title>Expression of sulfatases in Rhodopirellula baltica and the diversity of sulfatases in the genus Rhodopirellula.</title>
        <authorList>
            <person name="Wegner C.E."/>
            <person name="Richter-Heitmann T."/>
            <person name="Klindworth A."/>
            <person name="Klockow C."/>
            <person name="Richter M."/>
            <person name="Achstetter T."/>
            <person name="Glockner F.O."/>
            <person name="Harder J."/>
        </authorList>
    </citation>
    <scope>NUCLEOTIDE SEQUENCE [LARGE SCALE GENOMIC DNA]</scope>
    <source>
        <strain evidence="9">6C</strain>
    </source>
</reference>
<evidence type="ECO:0000256" key="2">
    <source>
        <dbReference type="ARBA" id="ARBA00022670"/>
    </source>
</evidence>
<feature type="domain" description="Peptidase S8/S53" evidence="8">
    <location>
        <begin position="162"/>
        <end position="435"/>
    </location>
</feature>
<proteinExistence type="inferred from homology"/>
<feature type="active site" description="Charge relay system" evidence="5">
    <location>
        <position position="397"/>
    </location>
</feature>
<dbReference type="PROSITE" id="PS00136">
    <property type="entry name" value="SUBTILASE_ASP"/>
    <property type="match status" value="1"/>
</dbReference>
<feature type="region of interest" description="Disordered" evidence="7">
    <location>
        <begin position="1"/>
        <end position="26"/>
    </location>
</feature>
<dbReference type="PANTHER" id="PTHR43399:SF4">
    <property type="entry name" value="CELL WALL-ASSOCIATED PROTEASE"/>
    <property type="match status" value="1"/>
</dbReference>
<dbReference type="Gene3D" id="3.40.50.200">
    <property type="entry name" value="Peptidase S8/S53 domain"/>
    <property type="match status" value="1"/>
</dbReference>
<gene>
    <name evidence="9" type="ORF">RE6C_02578</name>
</gene>
<accession>M2AVA3</accession>
<reference evidence="9" key="1">
    <citation type="submission" date="2012-11" db="EMBL/GenBank/DDBJ databases">
        <title>Permanent draft genomes of Rhodopirellula europaea strain SH398 and 6C.</title>
        <authorList>
            <person name="Richter M."/>
            <person name="Richter-Heitmann T."/>
            <person name="Frank C."/>
            <person name="Harder J."/>
            <person name="Glockner F.O."/>
        </authorList>
    </citation>
    <scope>NUCLEOTIDE SEQUENCE</scope>
    <source>
        <strain evidence="9">6C</strain>
    </source>
</reference>
<dbReference type="InterPro" id="IPR023828">
    <property type="entry name" value="Peptidase_S8_Ser-AS"/>
</dbReference>
<comment type="similarity">
    <text evidence="1 5 6">Belongs to the peptidase S8 family.</text>
</comment>
<dbReference type="PROSITE" id="PS00138">
    <property type="entry name" value="SUBTILASE_SER"/>
    <property type="match status" value="1"/>
</dbReference>
<dbReference type="RefSeq" id="WP_008656957.1">
    <property type="nucleotide sequence ID" value="NZ_ANMO01000118.1"/>
</dbReference>
<evidence type="ECO:0000313" key="9">
    <source>
        <dbReference type="EMBL" id="EMB16647.1"/>
    </source>
</evidence>
<evidence type="ECO:0000259" key="8">
    <source>
        <dbReference type="Pfam" id="PF00082"/>
    </source>
</evidence>
<feature type="compositionally biased region" description="Pro residues" evidence="7">
    <location>
        <begin position="463"/>
        <end position="501"/>
    </location>
</feature>
<evidence type="ECO:0000256" key="1">
    <source>
        <dbReference type="ARBA" id="ARBA00011073"/>
    </source>
</evidence>
<evidence type="ECO:0000313" key="10">
    <source>
        <dbReference type="Proteomes" id="UP000011529"/>
    </source>
</evidence>
<dbReference type="PROSITE" id="PS51892">
    <property type="entry name" value="SUBTILASE"/>
    <property type="match status" value="1"/>
</dbReference>
<dbReference type="Pfam" id="PF00082">
    <property type="entry name" value="Peptidase_S8"/>
    <property type="match status" value="1"/>
</dbReference>
<dbReference type="PANTHER" id="PTHR43399">
    <property type="entry name" value="SUBTILISIN-RELATED"/>
    <property type="match status" value="1"/>
</dbReference>
<feature type="compositionally biased region" description="Low complexity" evidence="7">
    <location>
        <begin position="827"/>
        <end position="840"/>
    </location>
</feature>
<keyword evidence="4 5" id="KW-0720">Serine protease</keyword>
<dbReference type="Proteomes" id="UP000011529">
    <property type="component" value="Unassembled WGS sequence"/>
</dbReference>
<feature type="compositionally biased region" description="Polar residues" evidence="7">
    <location>
        <begin position="801"/>
        <end position="826"/>
    </location>
</feature>
<comment type="caution">
    <text evidence="9">The sequence shown here is derived from an EMBL/GenBank/DDBJ whole genome shotgun (WGS) entry which is preliminary data.</text>
</comment>
<evidence type="ECO:0000256" key="7">
    <source>
        <dbReference type="SAM" id="MobiDB-lite"/>
    </source>
</evidence>
<dbReference type="InterPro" id="IPR023827">
    <property type="entry name" value="Peptidase_S8_Asp-AS"/>
</dbReference>
<evidence type="ECO:0000256" key="5">
    <source>
        <dbReference type="PROSITE-ProRule" id="PRU01240"/>
    </source>
</evidence>
<feature type="compositionally biased region" description="Low complexity" evidence="7">
    <location>
        <begin position="1"/>
        <end position="12"/>
    </location>
</feature>
<feature type="region of interest" description="Disordered" evidence="7">
    <location>
        <begin position="459"/>
        <end position="513"/>
    </location>
</feature>
<dbReference type="InterPro" id="IPR022398">
    <property type="entry name" value="Peptidase_S8_His-AS"/>
</dbReference>
<dbReference type="InterPro" id="IPR051048">
    <property type="entry name" value="Peptidase_S8/S53_subtilisin"/>
</dbReference>
<dbReference type="MEROPS" id="S08.026"/>
<dbReference type="InterPro" id="IPR000209">
    <property type="entry name" value="Peptidase_S8/S53_dom"/>
</dbReference>
<feature type="region of interest" description="Disordered" evidence="7">
    <location>
        <begin position="800"/>
        <end position="843"/>
    </location>
</feature>
<feature type="active site" description="Charge relay system" evidence="5">
    <location>
        <position position="213"/>
    </location>
</feature>
<dbReference type="InterPro" id="IPR036852">
    <property type="entry name" value="Peptidase_S8/S53_dom_sf"/>
</dbReference>